<feature type="domain" description="LysM" evidence="3">
    <location>
        <begin position="306"/>
        <end position="350"/>
    </location>
</feature>
<dbReference type="PANTHER" id="PTHR33734:SF22">
    <property type="entry name" value="MEMBRANE-BOUND LYTIC MUREIN TRANSGLYCOSYLASE D"/>
    <property type="match status" value="1"/>
</dbReference>
<dbReference type="InterPro" id="IPR018392">
    <property type="entry name" value="LysM"/>
</dbReference>
<feature type="signal peptide" evidence="2">
    <location>
        <begin position="1"/>
        <end position="45"/>
    </location>
</feature>
<feature type="region of interest" description="Disordered" evidence="1">
    <location>
        <begin position="204"/>
        <end position="233"/>
    </location>
</feature>
<dbReference type="EMBL" id="JAROKN010000008">
    <property type="protein sequence ID" value="MDF9277265.1"/>
    <property type="molecule type" value="Genomic_DNA"/>
</dbReference>
<dbReference type="Proteomes" id="UP001220456">
    <property type="component" value="Unassembled WGS sequence"/>
</dbReference>
<sequence length="525" mass="53183">MTAQRPSSPLNVPAACTTPFRNRGIGIAVSSAAIPAVVLSSLALAAPAAAAPAAGHSAYQPLKTMPAAASATGAMIPAALVATQVPRIVPMQSSATTYVVRAGDTISGIAVRHGLSMHAVLKANGLKVNSIIHPGQKIKLAGSSASEAPVKQTAPPKQQSSATYTVKSGDTLGAIAARHGVSLSSVLTANGLSMTSIIHPGQKIKLSGSSATPAPAPKATTPKPSAPKPAASASGATYVVKPGDTLGAIAARHNVSLGSILSANGLSMSSIIHPGQKIKLTGGSSVAVQTSPKPAAPKPSAPTAGGSYTIKAGDTLGGIAGRHGVSLSALLSANKLSATTIIYPGKKLTIPGGSKAAPEQKPADLVPSTFLHYTYPDAVVAEANKNKHTLNGLPVPSQAQMKAIVADTARKMGVDPSLALAFSYQESGFNQRAVSPANAIGAMQVIPMSGEWASDLVGRKLNLLDPYDNATAGVAIIKALIRTSPNLDTAIASYYQGQYSVKTHGMFADTKNYVAAIKAHQKNFR</sequence>
<feature type="domain" description="LysM" evidence="3">
    <location>
        <begin position="96"/>
        <end position="140"/>
    </location>
</feature>
<dbReference type="RefSeq" id="WP_277357830.1">
    <property type="nucleotide sequence ID" value="NZ_JAROKN010000008.1"/>
</dbReference>
<protein>
    <submittedName>
        <fullName evidence="4">LysM peptidoglycan-binding domain-containing protein</fullName>
    </submittedName>
</protein>
<evidence type="ECO:0000313" key="5">
    <source>
        <dbReference type="Proteomes" id="UP001220456"/>
    </source>
</evidence>
<dbReference type="Gene3D" id="1.10.530.10">
    <property type="match status" value="1"/>
</dbReference>
<reference evidence="4 5" key="1">
    <citation type="journal article" date="2023" name="Int. J. Syst. Evol. Microbiol.">
        <title>Arthrobacter vasquezii sp. nov., isolated from a soil sample from Union Glacier, Antarctica.</title>
        <authorList>
            <person name="Valenzuela-Ibaceta F."/>
            <person name="Carrasco V."/>
            <person name="Lagos-Moraga S."/>
            <person name="Dietz-Vargas C."/>
            <person name="Navarro C.A."/>
            <person name="Perez-Donoso J.M."/>
        </authorList>
    </citation>
    <scope>NUCLEOTIDE SEQUENCE [LARGE SCALE GENOMIC DNA]</scope>
    <source>
        <strain evidence="4 5">EH-1B-1</strain>
    </source>
</reference>
<name>A0ABT6CTQ1_9MICC</name>
<dbReference type="PANTHER" id="PTHR33734">
    <property type="entry name" value="LYSM DOMAIN-CONTAINING GPI-ANCHORED PROTEIN 2"/>
    <property type="match status" value="1"/>
</dbReference>
<dbReference type="CDD" id="cd00118">
    <property type="entry name" value="LysM"/>
    <property type="match status" value="4"/>
</dbReference>
<feature type="domain" description="LysM" evidence="3">
    <location>
        <begin position="236"/>
        <end position="280"/>
    </location>
</feature>
<feature type="chain" id="PRO_5046626577" evidence="2">
    <location>
        <begin position="46"/>
        <end position="525"/>
    </location>
</feature>
<dbReference type="Gene3D" id="3.10.350.10">
    <property type="entry name" value="LysM domain"/>
    <property type="match status" value="4"/>
</dbReference>
<dbReference type="Pfam" id="PF01464">
    <property type="entry name" value="SLT"/>
    <property type="match status" value="1"/>
</dbReference>
<dbReference type="InterPro" id="IPR008258">
    <property type="entry name" value="Transglycosylase_SLT_dom_1"/>
</dbReference>
<comment type="caution">
    <text evidence="4">The sequence shown here is derived from an EMBL/GenBank/DDBJ whole genome shotgun (WGS) entry which is preliminary data.</text>
</comment>
<dbReference type="SUPFAM" id="SSF53955">
    <property type="entry name" value="Lysozyme-like"/>
    <property type="match status" value="1"/>
</dbReference>
<proteinExistence type="predicted"/>
<feature type="domain" description="LysM" evidence="3">
    <location>
        <begin position="162"/>
        <end position="206"/>
    </location>
</feature>
<dbReference type="SUPFAM" id="SSF54106">
    <property type="entry name" value="LysM domain"/>
    <property type="match status" value="4"/>
</dbReference>
<dbReference type="CDD" id="cd00254">
    <property type="entry name" value="LT-like"/>
    <property type="match status" value="1"/>
</dbReference>
<feature type="compositionally biased region" description="Low complexity" evidence="1">
    <location>
        <begin position="207"/>
        <end position="233"/>
    </location>
</feature>
<dbReference type="InterPro" id="IPR023346">
    <property type="entry name" value="Lysozyme-like_dom_sf"/>
</dbReference>
<evidence type="ECO:0000256" key="1">
    <source>
        <dbReference type="SAM" id="MobiDB-lite"/>
    </source>
</evidence>
<feature type="compositionally biased region" description="Polar residues" evidence="1">
    <location>
        <begin position="155"/>
        <end position="164"/>
    </location>
</feature>
<dbReference type="Pfam" id="PF01476">
    <property type="entry name" value="LysM"/>
    <property type="match status" value="4"/>
</dbReference>
<feature type="region of interest" description="Disordered" evidence="1">
    <location>
        <begin position="143"/>
        <end position="164"/>
    </location>
</feature>
<organism evidence="4 5">
    <name type="scientific">Arthrobacter vasquezii</name>
    <dbReference type="NCBI Taxonomy" id="2977629"/>
    <lineage>
        <taxon>Bacteria</taxon>
        <taxon>Bacillati</taxon>
        <taxon>Actinomycetota</taxon>
        <taxon>Actinomycetes</taxon>
        <taxon>Micrococcales</taxon>
        <taxon>Micrococcaceae</taxon>
        <taxon>Arthrobacter</taxon>
    </lineage>
</organism>
<keyword evidence="2" id="KW-0732">Signal</keyword>
<gene>
    <name evidence="4" type="ORF">P4U43_05590</name>
</gene>
<accession>A0ABT6CTQ1</accession>
<evidence type="ECO:0000259" key="3">
    <source>
        <dbReference type="PROSITE" id="PS51782"/>
    </source>
</evidence>
<dbReference type="SMART" id="SM00257">
    <property type="entry name" value="LysM"/>
    <property type="match status" value="4"/>
</dbReference>
<dbReference type="PROSITE" id="PS51782">
    <property type="entry name" value="LYSM"/>
    <property type="match status" value="4"/>
</dbReference>
<keyword evidence="5" id="KW-1185">Reference proteome</keyword>
<evidence type="ECO:0000256" key="2">
    <source>
        <dbReference type="SAM" id="SignalP"/>
    </source>
</evidence>
<dbReference type="InterPro" id="IPR036779">
    <property type="entry name" value="LysM_dom_sf"/>
</dbReference>
<evidence type="ECO:0000313" key="4">
    <source>
        <dbReference type="EMBL" id="MDF9277265.1"/>
    </source>
</evidence>